<sequence length="88" mass="9672">MGRGSLTSLASVTHQATFLSPRNPQRISIQSLPSRPLQLTPFLKYLCFIALWQSVICGILGDWDVLVCAATDLTLQKLASTGYILSFM</sequence>
<evidence type="ECO:0000313" key="2">
    <source>
        <dbReference type="Proteomes" id="UP000634136"/>
    </source>
</evidence>
<organism evidence="1 2">
    <name type="scientific">Senna tora</name>
    <dbReference type="NCBI Taxonomy" id="362788"/>
    <lineage>
        <taxon>Eukaryota</taxon>
        <taxon>Viridiplantae</taxon>
        <taxon>Streptophyta</taxon>
        <taxon>Embryophyta</taxon>
        <taxon>Tracheophyta</taxon>
        <taxon>Spermatophyta</taxon>
        <taxon>Magnoliopsida</taxon>
        <taxon>eudicotyledons</taxon>
        <taxon>Gunneridae</taxon>
        <taxon>Pentapetalae</taxon>
        <taxon>rosids</taxon>
        <taxon>fabids</taxon>
        <taxon>Fabales</taxon>
        <taxon>Fabaceae</taxon>
        <taxon>Caesalpinioideae</taxon>
        <taxon>Cassia clade</taxon>
        <taxon>Senna</taxon>
    </lineage>
</organism>
<comment type="caution">
    <text evidence="1">The sequence shown here is derived from an EMBL/GenBank/DDBJ whole genome shotgun (WGS) entry which is preliminary data.</text>
</comment>
<proteinExistence type="predicted"/>
<protein>
    <submittedName>
        <fullName evidence="1">Glyceraldehyde-3-phosphate dehydrogenase A, chloroplastic</fullName>
    </submittedName>
</protein>
<name>A0A834SXK2_9FABA</name>
<dbReference type="Proteomes" id="UP000634136">
    <property type="component" value="Unassembled WGS sequence"/>
</dbReference>
<gene>
    <name evidence="1" type="ORF">G2W53_033071</name>
</gene>
<reference evidence="1" key="1">
    <citation type="submission" date="2020-09" db="EMBL/GenBank/DDBJ databases">
        <title>Genome-Enabled Discovery of Anthraquinone Biosynthesis in Senna tora.</title>
        <authorList>
            <person name="Kang S.-H."/>
            <person name="Pandey R.P."/>
            <person name="Lee C.-M."/>
            <person name="Sim J.-S."/>
            <person name="Jeong J.-T."/>
            <person name="Choi B.-S."/>
            <person name="Jung M."/>
            <person name="Ginzburg D."/>
            <person name="Zhao K."/>
            <person name="Won S.Y."/>
            <person name="Oh T.-J."/>
            <person name="Yu Y."/>
            <person name="Kim N.-H."/>
            <person name="Lee O.R."/>
            <person name="Lee T.-H."/>
            <person name="Bashyal P."/>
            <person name="Kim T.-S."/>
            <person name="Lee W.-H."/>
            <person name="Kawkins C."/>
            <person name="Kim C.-K."/>
            <person name="Kim J.S."/>
            <person name="Ahn B.O."/>
            <person name="Rhee S.Y."/>
            <person name="Sohng J.K."/>
        </authorList>
    </citation>
    <scope>NUCLEOTIDE SEQUENCE</scope>
    <source>
        <tissue evidence="1">Leaf</tissue>
    </source>
</reference>
<accession>A0A834SXK2</accession>
<dbReference type="EMBL" id="JAAIUW010000010">
    <property type="protein sequence ID" value="KAF7812095.1"/>
    <property type="molecule type" value="Genomic_DNA"/>
</dbReference>
<evidence type="ECO:0000313" key="1">
    <source>
        <dbReference type="EMBL" id="KAF7812095.1"/>
    </source>
</evidence>
<dbReference type="AlphaFoldDB" id="A0A834SXK2"/>
<keyword evidence="2" id="KW-1185">Reference proteome</keyword>